<dbReference type="PANTHER" id="PTHR33375">
    <property type="entry name" value="CHROMOSOME-PARTITIONING PROTEIN PARB-RELATED"/>
    <property type="match status" value="1"/>
</dbReference>
<dbReference type="AlphaFoldDB" id="A0A7M2GPX0"/>
<dbReference type="SUPFAM" id="SSF109709">
    <property type="entry name" value="KorB DNA-binding domain-like"/>
    <property type="match status" value="1"/>
</dbReference>
<dbReference type="Pfam" id="PF18090">
    <property type="entry name" value="SoPB_HTH"/>
    <property type="match status" value="1"/>
</dbReference>
<feature type="domain" description="ParB-like N-terminal" evidence="3">
    <location>
        <begin position="59"/>
        <end position="159"/>
    </location>
</feature>
<dbReference type="InterPro" id="IPR004437">
    <property type="entry name" value="ParB/RepB/Spo0J"/>
</dbReference>
<reference evidence="5" key="1">
    <citation type="submission" date="2020-08" db="EMBL/GenBank/DDBJ databases">
        <title>Complete genome sequence of Sphingobium barthaii strain KK22, a high-molecular-weight polycyclic aromatic hydrocarbon-degrading soil bacterium.</title>
        <authorList>
            <person name="Mori J.F."/>
            <person name="Kanaly R.A."/>
        </authorList>
    </citation>
    <scope>NUCLEOTIDE SEQUENCE [LARGE SCALE GENOMIC DNA]</scope>
    <source>
        <strain evidence="5">KK22</strain>
        <plasmid evidence="5">p1</plasmid>
    </source>
</reference>
<dbReference type="InterPro" id="IPR037972">
    <property type="entry name" value="RepB_N"/>
</dbReference>
<dbReference type="NCBIfam" id="TIGR00180">
    <property type="entry name" value="parB_part"/>
    <property type="match status" value="1"/>
</dbReference>
<dbReference type="EMBL" id="CP060037">
    <property type="protein sequence ID" value="QOT74563.1"/>
    <property type="molecule type" value="Genomic_DNA"/>
</dbReference>
<sequence>MSKRALFDEVIANAAAEQGESTSTAEGPAPSRARKSMNFATRRLDNFEEAAKMLKKPAISLKPDEVSIWPGNARDYSALSEDRVRTLIDSLVAENGNRIPVIVRPTPNGEKRYELITGTRRHWAVAWLNANNHPEISLYASIEDLTDEAAFRVADIENREREDISDYERATNYREALKSHYEGVQRRMAERLKLSPGTLSRYIALAEMPQTIVSAFGSPRDLTLHFAKPLLPLIDDHEKRQRMEDAARSIAEDQSLKQSFDEPIIPANEVVTRLLSAANNKQARARRQKQSLLTQSGREFGVVERDRASELMIKIVPSESSIDELMESLRAAIERSRIWVKGKA</sequence>
<gene>
    <name evidence="4" type="ORF">H5V43_22100</name>
</gene>
<name>A0A7M2GPX0_SPHSA</name>
<evidence type="ECO:0000256" key="2">
    <source>
        <dbReference type="SAM" id="MobiDB-lite"/>
    </source>
</evidence>
<dbReference type="GO" id="GO:0005694">
    <property type="term" value="C:chromosome"/>
    <property type="evidence" value="ECO:0007669"/>
    <property type="project" value="TreeGrafter"/>
</dbReference>
<dbReference type="SMART" id="SM00470">
    <property type="entry name" value="ParB"/>
    <property type="match status" value="1"/>
</dbReference>
<dbReference type="InterPro" id="IPR003115">
    <property type="entry name" value="ParB_N"/>
</dbReference>
<geneLocation type="plasmid" evidence="4 5">
    <name>p1</name>
</geneLocation>
<accession>A0A7M2GPX0</accession>
<dbReference type="GO" id="GO:0003677">
    <property type="term" value="F:DNA binding"/>
    <property type="evidence" value="ECO:0007669"/>
    <property type="project" value="InterPro"/>
</dbReference>
<evidence type="ECO:0000313" key="5">
    <source>
        <dbReference type="Proteomes" id="UP000593663"/>
    </source>
</evidence>
<dbReference type="InterPro" id="IPR040873">
    <property type="entry name" value="SoPB_HTH"/>
</dbReference>
<dbReference type="InterPro" id="IPR036086">
    <property type="entry name" value="ParB/Sulfiredoxin_sf"/>
</dbReference>
<dbReference type="PANTHER" id="PTHR33375:SF1">
    <property type="entry name" value="CHROMOSOME-PARTITIONING PROTEIN PARB-RELATED"/>
    <property type="match status" value="1"/>
</dbReference>
<dbReference type="InterPro" id="IPR050336">
    <property type="entry name" value="Chromosome_partition/occlusion"/>
</dbReference>
<dbReference type="Gene3D" id="1.10.10.2830">
    <property type="match status" value="1"/>
</dbReference>
<dbReference type="Proteomes" id="UP000593663">
    <property type="component" value="Plasmid p1"/>
</dbReference>
<dbReference type="GO" id="GO:0007059">
    <property type="term" value="P:chromosome segregation"/>
    <property type="evidence" value="ECO:0007669"/>
    <property type="project" value="TreeGrafter"/>
</dbReference>
<evidence type="ECO:0000313" key="4">
    <source>
        <dbReference type="EMBL" id="QOT74563.1"/>
    </source>
</evidence>
<evidence type="ECO:0000256" key="1">
    <source>
        <dbReference type="ARBA" id="ARBA00006295"/>
    </source>
</evidence>
<comment type="similarity">
    <text evidence="1">Belongs to the ParB family.</text>
</comment>
<feature type="region of interest" description="Disordered" evidence="2">
    <location>
        <begin position="15"/>
        <end position="34"/>
    </location>
</feature>
<dbReference type="CDD" id="cd16405">
    <property type="entry name" value="RepB_like_N"/>
    <property type="match status" value="1"/>
</dbReference>
<protein>
    <submittedName>
        <fullName evidence="4">ParB/RepB/Spo0J family partition protein</fullName>
    </submittedName>
</protein>
<dbReference type="Gene3D" id="3.90.1530.30">
    <property type="match status" value="1"/>
</dbReference>
<keyword evidence="4" id="KW-0614">Plasmid</keyword>
<dbReference type="SUPFAM" id="SSF110849">
    <property type="entry name" value="ParB/Sulfiredoxin"/>
    <property type="match status" value="1"/>
</dbReference>
<proteinExistence type="inferred from homology"/>
<organism evidence="4 5">
    <name type="scientific">Sphingobium fuliginis (strain ATCC 27551)</name>
    <dbReference type="NCBI Taxonomy" id="336203"/>
    <lineage>
        <taxon>Bacteria</taxon>
        <taxon>Pseudomonadati</taxon>
        <taxon>Pseudomonadota</taxon>
        <taxon>Alphaproteobacteria</taxon>
        <taxon>Sphingomonadales</taxon>
        <taxon>Sphingomonadaceae</taxon>
        <taxon>Sphingobium</taxon>
    </lineage>
</organism>
<dbReference type="Pfam" id="PF02195">
    <property type="entry name" value="ParB_N"/>
    <property type="match status" value="1"/>
</dbReference>
<dbReference type="KEGG" id="sbar:H5V43_22100"/>
<dbReference type="RefSeq" id="WP_025551018.1">
    <property type="nucleotide sequence ID" value="NZ_BATN01000103.1"/>
</dbReference>
<evidence type="ECO:0000259" key="3">
    <source>
        <dbReference type="SMART" id="SM00470"/>
    </source>
</evidence>